<dbReference type="Pfam" id="PF13487">
    <property type="entry name" value="HD_5"/>
    <property type="match status" value="1"/>
</dbReference>
<keyword evidence="1" id="KW-0472">Membrane</keyword>
<dbReference type="PROSITE" id="PS51831">
    <property type="entry name" value="HD"/>
    <property type="match status" value="1"/>
</dbReference>
<dbReference type="SMART" id="SM00471">
    <property type="entry name" value="HDc"/>
    <property type="match status" value="1"/>
</dbReference>
<protein>
    <submittedName>
        <fullName evidence="4">HD domain-containing protein</fullName>
    </submittedName>
</protein>
<dbReference type="PANTHER" id="PTHR43155:SF2">
    <property type="entry name" value="CYCLIC DI-GMP PHOSPHODIESTERASE PA4108"/>
    <property type="match status" value="1"/>
</dbReference>
<keyword evidence="1" id="KW-0812">Transmembrane</keyword>
<feature type="transmembrane region" description="Helical" evidence="1">
    <location>
        <begin position="28"/>
        <end position="49"/>
    </location>
</feature>
<dbReference type="SUPFAM" id="SSF109604">
    <property type="entry name" value="HD-domain/PDEase-like"/>
    <property type="match status" value="1"/>
</dbReference>
<dbReference type="InterPro" id="IPR006674">
    <property type="entry name" value="HD_domain"/>
</dbReference>
<keyword evidence="1" id="KW-1133">Transmembrane helix</keyword>
<dbReference type="InterPro" id="IPR037522">
    <property type="entry name" value="HD_GYP_dom"/>
</dbReference>
<evidence type="ECO:0000259" key="3">
    <source>
        <dbReference type="PROSITE" id="PS51832"/>
    </source>
</evidence>
<dbReference type="InterPro" id="IPR003607">
    <property type="entry name" value="HD/PDEase_dom"/>
</dbReference>
<dbReference type="CDD" id="cd00077">
    <property type="entry name" value="HDc"/>
    <property type="match status" value="1"/>
</dbReference>
<dbReference type="PANTHER" id="PTHR43155">
    <property type="entry name" value="CYCLIC DI-GMP PHOSPHODIESTERASE PA4108-RELATED"/>
    <property type="match status" value="1"/>
</dbReference>
<evidence type="ECO:0000313" key="5">
    <source>
        <dbReference type="Proteomes" id="UP000182192"/>
    </source>
</evidence>
<organism evidence="4 5">
    <name type="scientific">Ruminococcus albus</name>
    <dbReference type="NCBI Taxonomy" id="1264"/>
    <lineage>
        <taxon>Bacteria</taxon>
        <taxon>Bacillati</taxon>
        <taxon>Bacillota</taxon>
        <taxon>Clostridia</taxon>
        <taxon>Eubacteriales</taxon>
        <taxon>Oscillospiraceae</taxon>
        <taxon>Ruminococcus</taxon>
    </lineage>
</organism>
<sequence length="746" mass="84356">MIKKIRNNLQYLYQYVYDSTIDIKKRSFLLFSAVVLFALLAAIPCGLIMHEPLTATLSTIAGTLFFFSYISYAIRRQRIDRARKVISFILVFIFLPSMFFTNGGEAGGTPIWLMLGTIYIALILDGRFRIAMLIMNAAVTAITWTIGYCNQDLVISYSREGNYFDTLAAFFIVGSVIYILIIFQSNLFSKEEENKTMHRMFEQTATALVNAIDAKDTYTHGHSARVAEYSKKIAQEYGKSRKECEEIYFTALLHDVGKIGVPSDIINKVGKLTDEEYEIIKQHPALGAQILESIHECPYLVTGAMYHHERYDGKGYPKNLKGTDIPETARIIAVADAYDAMTSKRSYRDAIPQHIVREELVKGLRTQFDPEFAKIMIRLIDLDSEYEMQERIAGSNMTAPLGIHCGTIYDNCTDGVVITRKKASISFCSLPDKGFTAEDCIPTLVIFDSLDGRVHPGEEKNKDVLYYEYARIKLDGTVTANGVREHRYKDCGENENSVPETAEESYFVEAVRNRDHVLVKVTTRRKIFEVVLALPDTSRYAHVSISGQHCEIHNITVETDEHETPAEVIPRIAEEISYTKNCPTGDVPNVEVDGPRLSSSKGIPILDGMTLSFHTMSYQTARLVWHCPYFCLFYSSDGNVYGSEYREYLLLKLNGENWDSAEDVDNKITVEQKNDFEGWTAWLEKNKLGIDCTVTIKRVDNKIIMQTENLGIALHSVSTINDGTKDIFVALTGDQCAISDIRVKRN</sequence>
<proteinExistence type="predicted"/>
<feature type="domain" description="HD-GYP" evidence="3">
    <location>
        <begin position="197"/>
        <end position="392"/>
    </location>
</feature>
<dbReference type="PROSITE" id="PS51832">
    <property type="entry name" value="HD_GYP"/>
    <property type="match status" value="1"/>
</dbReference>
<feature type="domain" description="HD" evidence="2">
    <location>
        <begin position="219"/>
        <end position="341"/>
    </location>
</feature>
<feature type="transmembrane region" description="Helical" evidence="1">
    <location>
        <begin position="107"/>
        <end position="124"/>
    </location>
</feature>
<feature type="transmembrane region" description="Helical" evidence="1">
    <location>
        <begin position="55"/>
        <end position="73"/>
    </location>
</feature>
<name>A0A1I1PYX4_RUMAL</name>
<feature type="transmembrane region" description="Helical" evidence="1">
    <location>
        <begin position="131"/>
        <end position="148"/>
    </location>
</feature>
<accession>A0A1I1PYX4</accession>
<reference evidence="4 5" key="1">
    <citation type="submission" date="2016-10" db="EMBL/GenBank/DDBJ databases">
        <authorList>
            <person name="de Groot N.N."/>
        </authorList>
    </citation>
    <scope>NUCLEOTIDE SEQUENCE [LARGE SCALE GENOMIC DNA]</scope>
    <source>
        <strain evidence="4 5">AR67</strain>
    </source>
</reference>
<evidence type="ECO:0000256" key="1">
    <source>
        <dbReference type="SAM" id="Phobius"/>
    </source>
</evidence>
<evidence type="ECO:0000259" key="2">
    <source>
        <dbReference type="PROSITE" id="PS51831"/>
    </source>
</evidence>
<dbReference type="AlphaFoldDB" id="A0A1I1PYX4"/>
<dbReference type="EMBL" id="FOKQ01000040">
    <property type="protein sequence ID" value="SFD14955.1"/>
    <property type="molecule type" value="Genomic_DNA"/>
</dbReference>
<gene>
    <name evidence="4" type="ORF">SAMN02910406_03234</name>
</gene>
<dbReference type="Gene3D" id="1.10.3210.10">
    <property type="entry name" value="Hypothetical protein af1432"/>
    <property type="match status" value="1"/>
</dbReference>
<feature type="transmembrane region" description="Helical" evidence="1">
    <location>
        <begin position="85"/>
        <end position="101"/>
    </location>
</feature>
<evidence type="ECO:0000313" key="4">
    <source>
        <dbReference type="EMBL" id="SFD14955.1"/>
    </source>
</evidence>
<dbReference type="Proteomes" id="UP000182192">
    <property type="component" value="Unassembled WGS sequence"/>
</dbReference>
<feature type="transmembrane region" description="Helical" evidence="1">
    <location>
        <begin position="168"/>
        <end position="189"/>
    </location>
</feature>